<feature type="compositionally biased region" description="Polar residues" evidence="2">
    <location>
        <begin position="660"/>
        <end position="671"/>
    </location>
</feature>
<sequence length="683" mass="77194">MNRSLAMLERRLRSQRLEPTAAIPTKTTTLRRQVCVNIEAKGSSPSLRPRRRRRRELLMSYPYPFSPMSMPMDYGQPQQLHQAKGDLHYGYLDPVESFLQYQNLGCPQMRMNSGQEYGMKYAPTLERNNRPRSFFTNVNSSGHQSASVDELKVIASTLESSLLQLLANESEPVHKELNKECVINPNYESGGPQESKMQLLTDMMCDTIYRLNSFISSQREIGGHKSPYMIPPHLLSQPQPTYNMGLGSEGLKSNSLLFHPSNMRAANHNSRLPPVESTEASTQTRFSVVRMPWLRERRRKRLVKPTYIHLHNQGCSTEDLDLWPRILEAISNINSGENHLKTEHFEQQSSKKSMKDSGTTMWCPMACCRGYCEYVELGNMCCSPTSQKRNEGDTLPLQAPPLPTTPPPLFLTQNENEYELGSNSIYIENADSQSTIDSTAMTSSSTSDIRSAGGVRNTQLTYSYIEEQLEEQPKSTDSLDDWYRSASMSLAELEEEQEHYKAMEERRKKLSTRNKRLQTESITSSASSGVCVGATAEKAVSTSDLNACRLKKPLKSALKTRRVKSGQEIVGNTAPGLDRLTKVKFEKKVVPKLQDIMSKPNTRSVGTGHPTPNGFEIKRISLCEIPDNGQIPPRQGPLIKRKYLKETPIKKKRIPKKFNCSPSMSPPSSIRKSLPYPSEWWLG</sequence>
<reference evidence="4" key="1">
    <citation type="submission" date="2025-08" db="UniProtKB">
        <authorList>
            <consortium name="RefSeq"/>
        </authorList>
    </citation>
    <scope>IDENTIFICATION</scope>
    <source>
        <strain evidence="4">MV-25-SWS-2005</strain>
        <tissue evidence="4">Whole body</tissue>
    </source>
</reference>
<evidence type="ECO:0000313" key="4">
    <source>
        <dbReference type="RefSeq" id="XP_002132827.2"/>
    </source>
</evidence>
<dbReference type="ExpressionAtlas" id="A0A6I8UXQ4">
    <property type="expression patterns" value="baseline"/>
</dbReference>
<dbReference type="KEGG" id="dpo:6903117"/>
<name>A0A6I8UXQ4_DROPS</name>
<feature type="region of interest" description="Disordered" evidence="2">
    <location>
        <begin position="654"/>
        <end position="683"/>
    </location>
</feature>
<keyword evidence="3" id="KW-1185">Reference proteome</keyword>
<dbReference type="Proteomes" id="UP000001819">
    <property type="component" value="Chromosome 4"/>
</dbReference>
<dbReference type="AlphaFoldDB" id="A0A6I8UXQ4"/>
<protein>
    <submittedName>
        <fullName evidence="4">Uncharacterized protein</fullName>
    </submittedName>
</protein>
<gene>
    <name evidence="4" type="primary">LOC6903117</name>
</gene>
<dbReference type="RefSeq" id="XP_002132827.2">
    <property type="nucleotide sequence ID" value="XM_002132791.3"/>
</dbReference>
<proteinExistence type="predicted"/>
<organism evidence="3 4">
    <name type="scientific">Drosophila pseudoobscura pseudoobscura</name>
    <name type="common">Fruit fly</name>
    <dbReference type="NCBI Taxonomy" id="46245"/>
    <lineage>
        <taxon>Eukaryota</taxon>
        <taxon>Metazoa</taxon>
        <taxon>Ecdysozoa</taxon>
        <taxon>Arthropoda</taxon>
        <taxon>Hexapoda</taxon>
        <taxon>Insecta</taxon>
        <taxon>Pterygota</taxon>
        <taxon>Neoptera</taxon>
        <taxon>Endopterygota</taxon>
        <taxon>Diptera</taxon>
        <taxon>Brachycera</taxon>
        <taxon>Muscomorpha</taxon>
        <taxon>Ephydroidea</taxon>
        <taxon>Drosophilidae</taxon>
        <taxon>Drosophila</taxon>
        <taxon>Sophophora</taxon>
    </lineage>
</organism>
<dbReference type="InParanoid" id="A0A6I8UXQ4"/>
<accession>A0A6I8UXQ4</accession>
<evidence type="ECO:0000313" key="3">
    <source>
        <dbReference type="Proteomes" id="UP000001819"/>
    </source>
</evidence>
<evidence type="ECO:0000256" key="1">
    <source>
        <dbReference type="SAM" id="Coils"/>
    </source>
</evidence>
<feature type="coiled-coil region" evidence="1">
    <location>
        <begin position="486"/>
        <end position="520"/>
    </location>
</feature>
<evidence type="ECO:0000256" key="2">
    <source>
        <dbReference type="SAM" id="MobiDB-lite"/>
    </source>
</evidence>
<keyword evidence="1" id="KW-0175">Coiled coil</keyword>